<dbReference type="PROSITE" id="PS50082">
    <property type="entry name" value="WD_REPEATS_2"/>
    <property type="match status" value="1"/>
</dbReference>
<dbReference type="InterPro" id="IPR001680">
    <property type="entry name" value="WD40_rpt"/>
</dbReference>
<sequence>ETYKRKLAEALLHDSNGIDQKNLAFKKTSKTASEFSKHLFLDTYIDDDNSVCKSYRHIPESPERVLDAPDLLDDYYLNLLDWSCKNVVAIALGSTAYLWNASSSCIEMLMQSESSNEDDCLTSLAWADDGIHIALGLNNSEIQLWDVVQMRL</sequence>
<evidence type="ECO:0000256" key="2">
    <source>
        <dbReference type="ARBA" id="ARBA00022737"/>
    </source>
</evidence>
<feature type="non-terminal residue" evidence="4">
    <location>
        <position position="1"/>
    </location>
</feature>
<keyword evidence="5" id="KW-1185">Reference proteome</keyword>
<organism evidence="4 5">
    <name type="scientific">Taxus chinensis</name>
    <name type="common">Chinese yew</name>
    <name type="synonym">Taxus wallichiana var. chinensis</name>
    <dbReference type="NCBI Taxonomy" id="29808"/>
    <lineage>
        <taxon>Eukaryota</taxon>
        <taxon>Viridiplantae</taxon>
        <taxon>Streptophyta</taxon>
        <taxon>Embryophyta</taxon>
        <taxon>Tracheophyta</taxon>
        <taxon>Spermatophyta</taxon>
        <taxon>Pinopsida</taxon>
        <taxon>Pinidae</taxon>
        <taxon>Conifers II</taxon>
        <taxon>Cupressales</taxon>
        <taxon>Taxaceae</taxon>
        <taxon>Taxus</taxon>
    </lineage>
</organism>
<evidence type="ECO:0000313" key="5">
    <source>
        <dbReference type="Proteomes" id="UP000824469"/>
    </source>
</evidence>
<evidence type="ECO:0000256" key="3">
    <source>
        <dbReference type="PROSITE-ProRule" id="PRU00221"/>
    </source>
</evidence>
<name>A0AA38LK34_TAXCH</name>
<dbReference type="Proteomes" id="UP000824469">
    <property type="component" value="Unassembled WGS sequence"/>
</dbReference>
<protein>
    <submittedName>
        <fullName evidence="4">Uncharacterized protein</fullName>
    </submittedName>
</protein>
<dbReference type="GO" id="GO:0010997">
    <property type="term" value="F:anaphase-promoting complex binding"/>
    <property type="evidence" value="ECO:0007669"/>
    <property type="project" value="InterPro"/>
</dbReference>
<proteinExistence type="predicted"/>
<evidence type="ECO:0000313" key="4">
    <source>
        <dbReference type="EMBL" id="KAH9326901.1"/>
    </source>
</evidence>
<dbReference type="PANTHER" id="PTHR19918:SF43">
    <property type="entry name" value="CELL DIVISION CYCLE 20.2, COFACTOR OF APC COMPLEX-LIKE ISOFORM X2"/>
    <property type="match status" value="1"/>
</dbReference>
<dbReference type="InterPro" id="IPR019775">
    <property type="entry name" value="WD40_repeat_CS"/>
</dbReference>
<dbReference type="SUPFAM" id="SSF82171">
    <property type="entry name" value="DPP6 N-terminal domain-like"/>
    <property type="match status" value="1"/>
</dbReference>
<keyword evidence="1 3" id="KW-0853">WD repeat</keyword>
<feature type="non-terminal residue" evidence="4">
    <location>
        <position position="152"/>
    </location>
</feature>
<comment type="caution">
    <text evidence="4">The sequence shown here is derived from an EMBL/GenBank/DDBJ whole genome shotgun (WGS) entry which is preliminary data.</text>
</comment>
<dbReference type="InterPro" id="IPR033010">
    <property type="entry name" value="Cdc20/Fizzy"/>
</dbReference>
<dbReference type="PROSITE" id="PS00678">
    <property type="entry name" value="WD_REPEATS_1"/>
    <property type="match status" value="1"/>
</dbReference>
<dbReference type="AlphaFoldDB" id="A0AA38LK34"/>
<dbReference type="Gene3D" id="2.130.10.10">
    <property type="entry name" value="YVTN repeat-like/Quinoprotein amine dehydrogenase"/>
    <property type="match status" value="1"/>
</dbReference>
<gene>
    <name evidence="4" type="ORF">KI387_007079</name>
</gene>
<dbReference type="PROSITE" id="PS50294">
    <property type="entry name" value="WD_REPEATS_REGION"/>
    <property type="match status" value="1"/>
</dbReference>
<keyword evidence="2" id="KW-0677">Repeat</keyword>
<feature type="repeat" description="WD" evidence="3">
    <location>
        <begin position="114"/>
        <end position="152"/>
    </location>
</feature>
<dbReference type="PANTHER" id="PTHR19918">
    <property type="entry name" value="CELL DIVISION CYCLE 20 CDC20 FIZZY -RELATED"/>
    <property type="match status" value="1"/>
</dbReference>
<dbReference type="InterPro" id="IPR015943">
    <property type="entry name" value="WD40/YVTN_repeat-like_dom_sf"/>
</dbReference>
<accession>A0AA38LK34</accession>
<dbReference type="GO" id="GO:0005680">
    <property type="term" value="C:anaphase-promoting complex"/>
    <property type="evidence" value="ECO:0007669"/>
    <property type="project" value="TreeGrafter"/>
</dbReference>
<dbReference type="GO" id="GO:1905786">
    <property type="term" value="P:positive regulation of anaphase-promoting complex-dependent catabolic process"/>
    <property type="evidence" value="ECO:0007669"/>
    <property type="project" value="TreeGrafter"/>
</dbReference>
<dbReference type="EMBL" id="JAHRHJ020000002">
    <property type="protein sequence ID" value="KAH9326901.1"/>
    <property type="molecule type" value="Genomic_DNA"/>
</dbReference>
<evidence type="ECO:0000256" key="1">
    <source>
        <dbReference type="ARBA" id="ARBA00022574"/>
    </source>
</evidence>
<dbReference type="GO" id="GO:1990757">
    <property type="term" value="F:ubiquitin ligase activator activity"/>
    <property type="evidence" value="ECO:0007669"/>
    <property type="project" value="TreeGrafter"/>
</dbReference>
<dbReference type="GO" id="GO:0031145">
    <property type="term" value="P:anaphase-promoting complex-dependent catabolic process"/>
    <property type="evidence" value="ECO:0007669"/>
    <property type="project" value="TreeGrafter"/>
</dbReference>
<reference evidence="4 5" key="1">
    <citation type="journal article" date="2021" name="Nat. Plants">
        <title>The Taxus genome provides insights into paclitaxel biosynthesis.</title>
        <authorList>
            <person name="Xiong X."/>
            <person name="Gou J."/>
            <person name="Liao Q."/>
            <person name="Li Y."/>
            <person name="Zhou Q."/>
            <person name="Bi G."/>
            <person name="Li C."/>
            <person name="Du R."/>
            <person name="Wang X."/>
            <person name="Sun T."/>
            <person name="Guo L."/>
            <person name="Liang H."/>
            <person name="Lu P."/>
            <person name="Wu Y."/>
            <person name="Zhang Z."/>
            <person name="Ro D.K."/>
            <person name="Shang Y."/>
            <person name="Huang S."/>
            <person name="Yan J."/>
        </authorList>
    </citation>
    <scope>NUCLEOTIDE SEQUENCE [LARGE SCALE GENOMIC DNA]</scope>
    <source>
        <strain evidence="4">Ta-2019</strain>
    </source>
</reference>